<keyword evidence="2" id="KW-1185">Reference proteome</keyword>
<reference evidence="2" key="1">
    <citation type="journal article" date="2019" name="Int. J. Syst. Evol. Microbiol.">
        <title>The Global Catalogue of Microorganisms (GCM) 10K type strain sequencing project: providing services to taxonomists for standard genome sequencing and annotation.</title>
        <authorList>
            <consortium name="The Broad Institute Genomics Platform"/>
            <consortium name="The Broad Institute Genome Sequencing Center for Infectious Disease"/>
            <person name="Wu L."/>
            <person name="Ma J."/>
        </authorList>
    </citation>
    <scope>NUCLEOTIDE SEQUENCE [LARGE SCALE GENOMIC DNA]</scope>
    <source>
        <strain evidence="2">R28</strain>
    </source>
</reference>
<protein>
    <submittedName>
        <fullName evidence="1">SLAP domain-containing protein</fullName>
    </submittedName>
</protein>
<organism evidence="1 2">
    <name type="scientific">Ornithinibacillus salinisoli</name>
    <dbReference type="NCBI Taxonomy" id="1848459"/>
    <lineage>
        <taxon>Bacteria</taxon>
        <taxon>Bacillati</taxon>
        <taxon>Bacillota</taxon>
        <taxon>Bacilli</taxon>
        <taxon>Bacillales</taxon>
        <taxon>Bacillaceae</taxon>
        <taxon>Ornithinibacillus</taxon>
    </lineage>
</organism>
<dbReference type="RefSeq" id="WP_377558046.1">
    <property type="nucleotide sequence ID" value="NZ_JBHUHQ010000019.1"/>
</dbReference>
<name>A0ABW4W526_9BACI</name>
<dbReference type="NCBIfam" id="TIGR04398">
    <property type="entry name" value="SLAP_DUP"/>
    <property type="match status" value="1"/>
</dbReference>
<accession>A0ABW4W526</accession>
<dbReference type="EMBL" id="JBHUHQ010000019">
    <property type="protein sequence ID" value="MFD2045405.1"/>
    <property type="molecule type" value="Genomic_DNA"/>
</dbReference>
<sequence>MQKLLFEDAWDRTISDGDRKWIQHVFENTKLPLDQVLFTSLRQAINHRGDLLVSVIVHNTKNTEIAPVQQHFSYVVDHKLIAEHTFSIPTIKSKTSMPWTFIFPKGSYKENEELLGGEIERK</sequence>
<dbReference type="InterPro" id="IPR030910">
    <property type="entry name" value="SLAP_dom"/>
</dbReference>
<gene>
    <name evidence="1" type="ORF">ACFSJF_14085</name>
</gene>
<evidence type="ECO:0000313" key="2">
    <source>
        <dbReference type="Proteomes" id="UP001597383"/>
    </source>
</evidence>
<evidence type="ECO:0000313" key="1">
    <source>
        <dbReference type="EMBL" id="MFD2045405.1"/>
    </source>
</evidence>
<dbReference type="Proteomes" id="UP001597383">
    <property type="component" value="Unassembled WGS sequence"/>
</dbReference>
<comment type="caution">
    <text evidence="1">The sequence shown here is derived from an EMBL/GenBank/DDBJ whole genome shotgun (WGS) entry which is preliminary data.</text>
</comment>
<proteinExistence type="predicted"/>